<evidence type="ECO:0000259" key="2">
    <source>
        <dbReference type="Pfam" id="PF01179"/>
    </source>
</evidence>
<dbReference type="GO" id="GO:0009308">
    <property type="term" value="P:amine metabolic process"/>
    <property type="evidence" value="ECO:0007669"/>
    <property type="project" value="UniProtKB-UniRule"/>
</dbReference>
<proteinExistence type="inferred from homology"/>
<feature type="domain" description="Copper amine oxidase catalytic" evidence="2">
    <location>
        <begin position="49"/>
        <end position="78"/>
    </location>
</feature>
<reference evidence="3 4" key="1">
    <citation type="journal article" date="2021" name="Nat. Plants">
        <title>The Taxus genome provides insights into paclitaxel biosynthesis.</title>
        <authorList>
            <person name="Xiong X."/>
            <person name="Gou J."/>
            <person name="Liao Q."/>
            <person name="Li Y."/>
            <person name="Zhou Q."/>
            <person name="Bi G."/>
            <person name="Li C."/>
            <person name="Du R."/>
            <person name="Wang X."/>
            <person name="Sun T."/>
            <person name="Guo L."/>
            <person name="Liang H."/>
            <person name="Lu P."/>
            <person name="Wu Y."/>
            <person name="Zhang Z."/>
            <person name="Ro D.K."/>
            <person name="Shang Y."/>
            <person name="Huang S."/>
            <person name="Yan J."/>
        </authorList>
    </citation>
    <scope>NUCLEOTIDE SEQUENCE [LARGE SCALE GENOMIC DNA]</scope>
    <source>
        <strain evidence="3">Ta-2019</strain>
    </source>
</reference>
<comment type="PTM">
    <text evidence="1">Topaquinone (TPQ) is generated by copper-dependent autoxidation of a specific tyrosyl residue.</text>
</comment>
<comment type="caution">
    <text evidence="3">The sequence shown here is derived from an EMBL/GenBank/DDBJ whole genome shotgun (WGS) entry which is preliminary data.</text>
</comment>
<dbReference type="SUPFAM" id="SSF49998">
    <property type="entry name" value="Amine oxidase catalytic domain"/>
    <property type="match status" value="1"/>
</dbReference>
<dbReference type="EMBL" id="JAHRHJ020000003">
    <property type="protein sequence ID" value="KAH9321365.1"/>
    <property type="molecule type" value="Genomic_DNA"/>
</dbReference>
<name>A0AA38LGG5_TAXCH</name>
<dbReference type="InterPro" id="IPR015798">
    <property type="entry name" value="Cu_amine_oxidase_C"/>
</dbReference>
<dbReference type="PANTHER" id="PTHR10638:SF71">
    <property type="entry name" value="AMINE OXIDASE"/>
    <property type="match status" value="1"/>
</dbReference>
<keyword evidence="1" id="KW-0479">Metal-binding</keyword>
<evidence type="ECO:0000313" key="4">
    <source>
        <dbReference type="Proteomes" id="UP000824469"/>
    </source>
</evidence>
<dbReference type="InterPro" id="IPR000269">
    <property type="entry name" value="Cu_amine_oxidase"/>
</dbReference>
<dbReference type="EC" id="1.4.3.-" evidence="1"/>
<keyword evidence="1" id="KW-0186">Copper</keyword>
<feature type="non-terminal residue" evidence="3">
    <location>
        <position position="1"/>
    </location>
</feature>
<evidence type="ECO:0000313" key="3">
    <source>
        <dbReference type="EMBL" id="KAH9321365.1"/>
    </source>
</evidence>
<keyword evidence="1" id="KW-0801">TPQ</keyword>
<accession>A0AA38LGG5</accession>
<comment type="similarity">
    <text evidence="1">Belongs to the copper/topaquinone oxidase family.</text>
</comment>
<dbReference type="InterPro" id="IPR036460">
    <property type="entry name" value="Cu_amine_oxidase_C_sf"/>
</dbReference>
<protein>
    <recommendedName>
        <fullName evidence="1">Amine oxidase</fullName>
        <ecNumber evidence="1">1.4.3.-</ecNumber>
    </recommendedName>
</protein>
<sequence>GVTVVVDLDEQKIIGYMDRLKIAIPEAKRIDYRRSRQKPPFGLKTNPISIEHPEGPSFKLHVHMVEWANWKFHVGFDLKGVYIK</sequence>
<keyword evidence="1" id="KW-0560">Oxidoreductase</keyword>
<dbReference type="GO" id="GO:0005507">
    <property type="term" value="F:copper ion binding"/>
    <property type="evidence" value="ECO:0007669"/>
    <property type="project" value="InterPro"/>
</dbReference>
<dbReference type="PANTHER" id="PTHR10638">
    <property type="entry name" value="COPPER AMINE OXIDASE"/>
    <property type="match status" value="1"/>
</dbReference>
<dbReference type="Pfam" id="PF01179">
    <property type="entry name" value="Cu_amine_oxid"/>
    <property type="match status" value="1"/>
</dbReference>
<organism evidence="3 4">
    <name type="scientific">Taxus chinensis</name>
    <name type="common">Chinese yew</name>
    <name type="synonym">Taxus wallichiana var. chinensis</name>
    <dbReference type="NCBI Taxonomy" id="29808"/>
    <lineage>
        <taxon>Eukaryota</taxon>
        <taxon>Viridiplantae</taxon>
        <taxon>Streptophyta</taxon>
        <taxon>Embryophyta</taxon>
        <taxon>Tracheophyta</taxon>
        <taxon>Spermatophyta</taxon>
        <taxon>Pinopsida</taxon>
        <taxon>Pinidae</taxon>
        <taxon>Conifers II</taxon>
        <taxon>Cupressales</taxon>
        <taxon>Taxaceae</taxon>
        <taxon>Taxus</taxon>
    </lineage>
</organism>
<comment type="cofactor">
    <cofactor evidence="1">
        <name>Cu cation</name>
        <dbReference type="ChEBI" id="CHEBI:23378"/>
    </cofactor>
    <text evidence="1">Contains 1 topaquinone per subunit.</text>
</comment>
<gene>
    <name evidence="3" type="ORF">KI387_016004</name>
</gene>
<evidence type="ECO:0000256" key="1">
    <source>
        <dbReference type="RuleBase" id="RU000672"/>
    </source>
</evidence>
<keyword evidence="4" id="KW-1185">Reference proteome</keyword>
<dbReference type="AlphaFoldDB" id="A0AA38LGG5"/>
<dbReference type="Proteomes" id="UP000824469">
    <property type="component" value="Unassembled WGS sequence"/>
</dbReference>
<dbReference type="Gene3D" id="2.70.98.20">
    <property type="entry name" value="Copper amine oxidase, catalytic domain"/>
    <property type="match status" value="1"/>
</dbReference>
<dbReference type="GO" id="GO:0008131">
    <property type="term" value="F:primary methylamine oxidase activity"/>
    <property type="evidence" value="ECO:0007669"/>
    <property type="project" value="InterPro"/>
</dbReference>
<dbReference type="GO" id="GO:0048038">
    <property type="term" value="F:quinone binding"/>
    <property type="evidence" value="ECO:0007669"/>
    <property type="project" value="InterPro"/>
</dbReference>